<evidence type="ECO:0008006" key="2">
    <source>
        <dbReference type="Google" id="ProtNLM"/>
    </source>
</evidence>
<dbReference type="Gene3D" id="2.60.40.10">
    <property type="entry name" value="Immunoglobulins"/>
    <property type="match status" value="1"/>
</dbReference>
<gene>
    <name evidence="1" type="ORF">MNBD_CHLOROFLEXI01-3228</name>
</gene>
<reference evidence="1" key="1">
    <citation type="submission" date="2018-06" db="EMBL/GenBank/DDBJ databases">
        <authorList>
            <person name="Zhirakovskaya E."/>
        </authorList>
    </citation>
    <scope>NUCLEOTIDE SEQUENCE</scope>
</reference>
<proteinExistence type="predicted"/>
<dbReference type="InterPro" id="IPR035986">
    <property type="entry name" value="PKD_dom_sf"/>
</dbReference>
<dbReference type="SUPFAM" id="SSF49299">
    <property type="entry name" value="PKD domain"/>
    <property type="match status" value="1"/>
</dbReference>
<dbReference type="AlphaFoldDB" id="A0A3B0UM69"/>
<sequence>MAGHELGHNFGRQHAPCNVSGDPNYPYAGASIGQYGLDGIGGSLQLLSPGGYVDMMSYCDPVWVSDYTYKALYNDQVANGAFIWAPTQESLLIQGSVAEDGSVTLNPVYILPQTAVSPKNSLYQVELLDGADNIIATHPIDLLVAEEEGVSARAVHGIVPMPDEPVAALRIVEVASQTAVAQRTLSTASMAVTASLAQSSNSATVSWGIADVPANVRYTANDGQTWTTVGLNVLGGSLEVDLSGLPGGGNGRFQIILADQATPTRLDVDLATPLTDKQPTVWITGSSSVAVGSPAVLYAFGSDAEDGALTDFVWSVDGELETAPTSSLFLNELSVGEHIITLTATTSSGQTATTSLVVTVTP</sequence>
<dbReference type="EMBL" id="UOEU01000338">
    <property type="protein sequence ID" value="VAW32251.1"/>
    <property type="molecule type" value="Genomic_DNA"/>
</dbReference>
<evidence type="ECO:0000313" key="1">
    <source>
        <dbReference type="EMBL" id="VAW32251.1"/>
    </source>
</evidence>
<dbReference type="InterPro" id="IPR013783">
    <property type="entry name" value="Ig-like_fold"/>
</dbReference>
<accession>A0A3B0UM69</accession>
<name>A0A3B0UM69_9ZZZZ</name>
<organism evidence="1">
    <name type="scientific">hydrothermal vent metagenome</name>
    <dbReference type="NCBI Taxonomy" id="652676"/>
    <lineage>
        <taxon>unclassified sequences</taxon>
        <taxon>metagenomes</taxon>
        <taxon>ecological metagenomes</taxon>
    </lineage>
</organism>
<protein>
    <recommendedName>
        <fullName evidence="2">PKD domain-containing protein</fullName>
    </recommendedName>
</protein>